<feature type="region of interest" description="Disordered" evidence="2">
    <location>
        <begin position="13"/>
        <end position="52"/>
    </location>
</feature>
<protein>
    <submittedName>
        <fullName evidence="3">Uncharacterized protein</fullName>
    </submittedName>
</protein>
<dbReference type="PANTHER" id="PTHR21468:SF1">
    <property type="entry name" value="COILED-COIL DOMAIN-CONTAINING PROTEIN 83"/>
    <property type="match status" value="1"/>
</dbReference>
<dbReference type="OrthoDB" id="10005859at2759"/>
<evidence type="ECO:0000256" key="2">
    <source>
        <dbReference type="SAM" id="MobiDB-lite"/>
    </source>
</evidence>
<reference evidence="3" key="1">
    <citation type="submission" date="2021-01" db="EMBL/GenBank/DDBJ databases">
        <authorList>
            <person name="Li R."/>
            <person name="Bekaert M."/>
        </authorList>
    </citation>
    <scope>NUCLEOTIDE SEQUENCE</scope>
    <source>
        <strain evidence="3">Farmed</strain>
    </source>
</reference>
<evidence type="ECO:0000313" key="3">
    <source>
        <dbReference type="EMBL" id="CAE1240095.1"/>
    </source>
</evidence>
<evidence type="ECO:0000313" key="4">
    <source>
        <dbReference type="Proteomes" id="UP000597762"/>
    </source>
</evidence>
<gene>
    <name evidence="3" type="ORF">SPHA_22125</name>
</gene>
<dbReference type="Proteomes" id="UP000597762">
    <property type="component" value="Unassembled WGS sequence"/>
</dbReference>
<comment type="caution">
    <text evidence="3">The sequence shown here is derived from an EMBL/GenBank/DDBJ whole genome shotgun (WGS) entry which is preliminary data.</text>
</comment>
<name>A0A812BRB3_ACAPH</name>
<keyword evidence="4" id="KW-1185">Reference proteome</keyword>
<keyword evidence="1" id="KW-0175">Coiled coil</keyword>
<feature type="compositionally biased region" description="Basic and acidic residues" evidence="2">
    <location>
        <begin position="25"/>
        <end position="36"/>
    </location>
</feature>
<dbReference type="AlphaFoldDB" id="A0A812BRB3"/>
<dbReference type="InterPro" id="IPR026702">
    <property type="entry name" value="CCDC83"/>
</dbReference>
<feature type="coiled-coil region" evidence="1">
    <location>
        <begin position="194"/>
        <end position="221"/>
    </location>
</feature>
<dbReference type="EMBL" id="CAHIKZ030000816">
    <property type="protein sequence ID" value="CAE1240095.1"/>
    <property type="molecule type" value="Genomic_DNA"/>
</dbReference>
<evidence type="ECO:0000256" key="1">
    <source>
        <dbReference type="SAM" id="Coils"/>
    </source>
</evidence>
<accession>A0A812BRB3</accession>
<dbReference type="PANTHER" id="PTHR21468">
    <property type="entry name" value="HSD9"/>
    <property type="match status" value="1"/>
</dbReference>
<feature type="coiled-coil region" evidence="1">
    <location>
        <begin position="259"/>
        <end position="296"/>
    </location>
</feature>
<sequence>MKGSLLKWTQKLESVKSSGSIDAEGTSHEQQFEKHSSSSNDSEQPRDSDNEQTDIEEQYDAAIAARSEEEFETLAANTTSNLPIFNDVSSWHIPVPDSVRTDIIKRGSEPFQNKQGPFKSVKRSCAKVKGELRQLSAAWFYYSLSNGDRVLRSWMANRLVNAETDITFFGSEKSIPVANRQQSYILSTILLYKANVMEEKLKDMKQQMYAWEEKNERHLARNKKLKSEQNILMERLLEQSRIVEKTWEDEEIIEKTAVLETLQEKRICAESTENELQELQKQITEVEKEIEVLKKETDYWTLYREKEQFYHATYIEVLKQQIRNMNTSFSYLHGFLTEKLAKDKNTIHQDMTNKLDDHKIEATELAIRQIPKQYKQEIQDNDWLKQETMEQLFEYNANDLKIVRNLSLNQCSEFDDIQASPGILEMDLTRLDENYSHFPALIYSPDDIDNIYKTVFLMQEDPMDFMKLGPIEWKLLAVCGKPAPLHIPKQKTQQELNVLKQIPSDWPVTKSMLQCLKTVSK</sequence>
<proteinExistence type="predicted"/>
<organism evidence="3 4">
    <name type="scientific">Acanthosepion pharaonis</name>
    <name type="common">Pharaoh cuttlefish</name>
    <name type="synonym">Sepia pharaonis</name>
    <dbReference type="NCBI Taxonomy" id="158019"/>
    <lineage>
        <taxon>Eukaryota</taxon>
        <taxon>Metazoa</taxon>
        <taxon>Spiralia</taxon>
        <taxon>Lophotrochozoa</taxon>
        <taxon>Mollusca</taxon>
        <taxon>Cephalopoda</taxon>
        <taxon>Coleoidea</taxon>
        <taxon>Decapodiformes</taxon>
        <taxon>Sepiida</taxon>
        <taxon>Sepiina</taxon>
        <taxon>Sepiidae</taxon>
        <taxon>Acanthosepion</taxon>
    </lineage>
</organism>